<evidence type="ECO:0000256" key="1">
    <source>
        <dbReference type="SAM" id="Phobius"/>
    </source>
</evidence>
<dbReference type="SUPFAM" id="SSF140931">
    <property type="entry name" value="Fic-like"/>
    <property type="match status" value="1"/>
</dbReference>
<dbReference type="OrthoDB" id="9814400at2"/>
<feature type="transmembrane region" description="Helical" evidence="1">
    <location>
        <begin position="316"/>
        <end position="338"/>
    </location>
</feature>
<dbReference type="InterPro" id="IPR003812">
    <property type="entry name" value="Fido"/>
</dbReference>
<protein>
    <recommendedName>
        <fullName evidence="2">Fido domain-containing protein</fullName>
    </recommendedName>
</protein>
<dbReference type="InterPro" id="IPR036597">
    <property type="entry name" value="Fido-like_dom_sf"/>
</dbReference>
<evidence type="ECO:0000313" key="4">
    <source>
        <dbReference type="Proteomes" id="UP000054997"/>
    </source>
</evidence>
<proteinExistence type="predicted"/>
<keyword evidence="1" id="KW-1133">Transmembrane helix</keyword>
<dbReference type="PATRIC" id="fig|45068.5.peg.2355"/>
<evidence type="ECO:0000259" key="2">
    <source>
        <dbReference type="PROSITE" id="PS51459"/>
    </source>
</evidence>
<accession>A0A0W0VHG0</accession>
<feature type="transmembrane region" description="Helical" evidence="1">
    <location>
        <begin position="344"/>
        <end position="364"/>
    </location>
</feature>
<feature type="domain" description="Fido" evidence="2">
    <location>
        <begin position="145"/>
        <end position="294"/>
    </location>
</feature>
<keyword evidence="1" id="KW-0472">Membrane</keyword>
<keyword evidence="4" id="KW-1185">Reference proteome</keyword>
<keyword evidence="1" id="KW-0812">Transmembrane</keyword>
<dbReference type="EMBL" id="LNYK01000034">
    <property type="protein sequence ID" value="KTD19584.1"/>
    <property type="molecule type" value="Genomic_DNA"/>
</dbReference>
<dbReference type="RefSeq" id="WP_058530136.1">
    <property type="nucleotide sequence ID" value="NZ_CAAAHZ010000002.1"/>
</dbReference>
<dbReference type="Gene3D" id="1.10.3290.10">
    <property type="entry name" value="Fido-like domain"/>
    <property type="match status" value="1"/>
</dbReference>
<dbReference type="AlphaFoldDB" id="A0A0W0VHG0"/>
<comment type="caution">
    <text evidence="3">The sequence shown here is derived from an EMBL/GenBank/DDBJ whole genome shotgun (WGS) entry which is preliminary data.</text>
</comment>
<sequence>MIQLLEFCKSKLDARLKTPYVSKDYTETDKANLYSGLQIALDNSKTHTSITKDQIIRIFNAMNPGERDNMMYPTRRKSVCFCTNGSSVSKEGLQELFDWADKHHAGYGPRIEIIDNQNAKEHFKTMGEMRKHYHCANNQALAEKLYPLLADSSHHLIFVPIFDSINPFYGQKNLSHEEKYQLLFMQDQLNQFEVFNAVELKFDALLKAFNQKKNPSLRNIAAFIKDMILLHPFPNGNGRTFTLGVLNQLLLQHGHGICLHFDPHLVAGLAIDETAEKIKEHLIPMEQLTPYLAKTQGNANAKQAGFSLNLAISLQVIGQFTAVLGIAAVALGIVLLAANIMLPAVIFAGIGSAAALVGVGLFAVGKSIDKSNRPSLSNLAMAY</sequence>
<gene>
    <name evidence="3" type="ORF">Llon_2164</name>
</gene>
<dbReference type="Proteomes" id="UP000054997">
    <property type="component" value="Unassembled WGS sequence"/>
</dbReference>
<name>A0A0W0VHG0_9GAMM</name>
<reference evidence="3 4" key="1">
    <citation type="submission" date="2015-11" db="EMBL/GenBank/DDBJ databases">
        <title>Genomic analysis of 38 Legionella species identifies large and diverse effector repertoires.</title>
        <authorList>
            <person name="Burstein D."/>
            <person name="Amaro F."/>
            <person name="Zusman T."/>
            <person name="Lifshitz Z."/>
            <person name="Cohen O."/>
            <person name="Gilbert J.A."/>
            <person name="Pupko T."/>
            <person name="Shuman H.A."/>
            <person name="Segal G."/>
        </authorList>
    </citation>
    <scope>NUCLEOTIDE SEQUENCE [LARGE SCALE GENOMIC DNA]</scope>
    <source>
        <strain evidence="3 4">ATCC 49505</strain>
    </source>
</reference>
<organism evidence="3 4">
    <name type="scientific">Legionella londiniensis</name>
    <dbReference type="NCBI Taxonomy" id="45068"/>
    <lineage>
        <taxon>Bacteria</taxon>
        <taxon>Pseudomonadati</taxon>
        <taxon>Pseudomonadota</taxon>
        <taxon>Gammaproteobacteria</taxon>
        <taxon>Legionellales</taxon>
        <taxon>Legionellaceae</taxon>
        <taxon>Legionella</taxon>
    </lineage>
</organism>
<dbReference type="PROSITE" id="PS51459">
    <property type="entry name" value="FIDO"/>
    <property type="match status" value="1"/>
</dbReference>
<evidence type="ECO:0000313" key="3">
    <source>
        <dbReference type="EMBL" id="KTD19584.1"/>
    </source>
</evidence>